<feature type="signal peptide" evidence="1">
    <location>
        <begin position="1"/>
        <end position="19"/>
    </location>
</feature>
<proteinExistence type="predicted"/>
<evidence type="ECO:0000313" key="3">
    <source>
        <dbReference type="Proteomes" id="UP000249524"/>
    </source>
</evidence>
<protein>
    <recommendedName>
        <fullName evidence="4">DUF4893 domain-containing protein</fullName>
    </recommendedName>
</protein>
<dbReference type="AlphaFoldDB" id="A0A328BPF7"/>
<evidence type="ECO:0008006" key="4">
    <source>
        <dbReference type="Google" id="ProtNLM"/>
    </source>
</evidence>
<keyword evidence="3" id="KW-1185">Reference proteome</keyword>
<sequence length="382" mass="41666">MLAVAALGLAASLPAAGFAQDARTYVATGDGGRYVKLIDPKTRVVGYAPPAVQTFRGHVDRLLGQLDAMPEVNRPPSGLCHQLQSWIEVSGAPDARVLGGEVGVMRPLQYLNGRCIKTNNGLVMIGLNRTSDIAGRNDALVADAEGRDGRHWFVLTPDVERSGRLVLKRNQRLVVALTRPDAPLLVPVSAERYVTERLRQPAVETAAQAGSEDRITEADIERWRREERPRRAAEMEASLKDVAASLTPQQLAEIRAANAQGLELAEQTLRDRLRLQAEADARGRPRDPQLDYWRRAAAEVRGSNLPACLKLAGYVETLDLSGACPSGQQVVEFNPAYFDVGRPGDLQLLTLVTPLQADSGSEPSRRAIWEALDVERLAALVR</sequence>
<comment type="caution">
    <text evidence="2">The sequence shown here is derived from an EMBL/GenBank/DDBJ whole genome shotgun (WGS) entry which is preliminary data.</text>
</comment>
<reference evidence="2 3" key="1">
    <citation type="submission" date="2018-05" db="EMBL/GenBank/DDBJ databases">
        <authorList>
            <person name="Lanie J.A."/>
            <person name="Ng W.-L."/>
            <person name="Kazmierczak K.M."/>
            <person name="Andrzejewski T.M."/>
            <person name="Davidsen T.M."/>
            <person name="Wayne K.J."/>
            <person name="Tettelin H."/>
            <person name="Glass J.I."/>
            <person name="Rusch D."/>
            <person name="Podicherti R."/>
            <person name="Tsui H.-C.T."/>
            <person name="Winkler M.E."/>
        </authorList>
    </citation>
    <scope>NUCLEOTIDE SEQUENCE [LARGE SCALE GENOMIC DNA]</scope>
    <source>
        <strain evidence="2 3">BUT-10</strain>
    </source>
</reference>
<gene>
    <name evidence="2" type="ORF">DJ019_04060</name>
</gene>
<evidence type="ECO:0000313" key="2">
    <source>
        <dbReference type="EMBL" id="RAK69182.1"/>
    </source>
</evidence>
<name>A0A328BPF7_9CAUL</name>
<dbReference type="EMBL" id="QFYS01000001">
    <property type="protein sequence ID" value="RAK69182.1"/>
    <property type="molecule type" value="Genomic_DNA"/>
</dbReference>
<organism evidence="2 3">
    <name type="scientific">Phenylobacterium kunshanense</name>
    <dbReference type="NCBI Taxonomy" id="1445034"/>
    <lineage>
        <taxon>Bacteria</taxon>
        <taxon>Pseudomonadati</taxon>
        <taxon>Pseudomonadota</taxon>
        <taxon>Alphaproteobacteria</taxon>
        <taxon>Caulobacterales</taxon>
        <taxon>Caulobacteraceae</taxon>
        <taxon>Phenylobacterium</taxon>
    </lineage>
</organism>
<keyword evidence="1" id="KW-0732">Signal</keyword>
<dbReference type="Proteomes" id="UP000249524">
    <property type="component" value="Unassembled WGS sequence"/>
</dbReference>
<evidence type="ECO:0000256" key="1">
    <source>
        <dbReference type="SAM" id="SignalP"/>
    </source>
</evidence>
<accession>A0A328BPF7</accession>
<feature type="chain" id="PRO_5016337358" description="DUF4893 domain-containing protein" evidence="1">
    <location>
        <begin position="20"/>
        <end position="382"/>
    </location>
</feature>